<name>A0A4Q9MP71_9APHY</name>
<feature type="compositionally biased region" description="Low complexity" evidence="1">
    <location>
        <begin position="100"/>
        <end position="130"/>
    </location>
</feature>
<dbReference type="SUPFAM" id="SSF50814">
    <property type="entry name" value="Lipocalins"/>
    <property type="match status" value="1"/>
</dbReference>
<organism evidence="2">
    <name type="scientific">Dichomitus squalens</name>
    <dbReference type="NCBI Taxonomy" id="114155"/>
    <lineage>
        <taxon>Eukaryota</taxon>
        <taxon>Fungi</taxon>
        <taxon>Dikarya</taxon>
        <taxon>Basidiomycota</taxon>
        <taxon>Agaricomycotina</taxon>
        <taxon>Agaricomycetes</taxon>
        <taxon>Polyporales</taxon>
        <taxon>Polyporaceae</taxon>
        <taxon>Dichomitus</taxon>
    </lineage>
</organism>
<dbReference type="EMBL" id="ML143412">
    <property type="protein sequence ID" value="TBU29534.1"/>
    <property type="molecule type" value="Genomic_DNA"/>
</dbReference>
<gene>
    <name evidence="2" type="ORF">BD311DRAFT_806076</name>
</gene>
<dbReference type="InterPro" id="IPR012674">
    <property type="entry name" value="Calycin"/>
</dbReference>
<protein>
    <recommendedName>
        <fullName evidence="3">Calycin-like protein</fullName>
    </recommendedName>
</protein>
<dbReference type="Proteomes" id="UP000292957">
    <property type="component" value="Unassembled WGS sequence"/>
</dbReference>
<dbReference type="OrthoDB" id="9975758at2759"/>
<feature type="region of interest" description="Disordered" evidence="1">
    <location>
        <begin position="92"/>
        <end position="130"/>
    </location>
</feature>
<reference evidence="2" key="1">
    <citation type="submission" date="2019-01" db="EMBL/GenBank/DDBJ databases">
        <title>Draft genome sequences of three monokaryotic isolates of the white-rot basidiomycete fungus Dichomitus squalens.</title>
        <authorList>
            <consortium name="DOE Joint Genome Institute"/>
            <person name="Lopez S.C."/>
            <person name="Andreopoulos B."/>
            <person name="Pangilinan J."/>
            <person name="Lipzen A."/>
            <person name="Riley R."/>
            <person name="Ahrendt S."/>
            <person name="Ng V."/>
            <person name="Barry K."/>
            <person name="Daum C."/>
            <person name="Grigoriev I.V."/>
            <person name="Hilden K.S."/>
            <person name="Makela M.R."/>
            <person name="de Vries R.P."/>
        </authorList>
    </citation>
    <scope>NUCLEOTIDE SEQUENCE [LARGE SCALE GENOMIC DNA]</scope>
    <source>
        <strain evidence="2">OM18370.1</strain>
    </source>
</reference>
<dbReference type="Gene3D" id="2.40.128.20">
    <property type="match status" value="1"/>
</dbReference>
<evidence type="ECO:0000256" key="1">
    <source>
        <dbReference type="SAM" id="MobiDB-lite"/>
    </source>
</evidence>
<accession>A0A4Q9MP71</accession>
<dbReference type="AlphaFoldDB" id="A0A4Q9MP71"/>
<evidence type="ECO:0000313" key="2">
    <source>
        <dbReference type="EMBL" id="TBU29534.1"/>
    </source>
</evidence>
<evidence type="ECO:0008006" key="3">
    <source>
        <dbReference type="Google" id="ProtNLM"/>
    </source>
</evidence>
<proteinExistence type="predicted"/>
<sequence length="237" mass="25080">MTVESAAGEIVLHPPDAHNPPIDLDLEKFMGKWYVIHSTLPLWKSRKDVTITYALKTSPSEETVKFDDIVEYRSKSDPPTSSRSRVVGIDTLISSPDTNAPPASSAARSGPLGGSDAPSTGSAPADAAAATSNKSAQTRYKWRGKGWLVIASSRWQLLGCSADPSPENAAAWAVTYFEKTLFTPAGLDIYSRTAAGLPADVVAEIVEKAKGLGGDVAKLAEGFFEVERSGVDGKGTI</sequence>